<dbReference type="Gene3D" id="1.25.40.390">
    <property type="match status" value="1"/>
</dbReference>
<dbReference type="Proteomes" id="UP000317646">
    <property type="component" value="Unassembled WGS sequence"/>
</dbReference>
<dbReference type="InterPro" id="IPR011990">
    <property type="entry name" value="TPR-like_helical_dom_sf"/>
</dbReference>
<feature type="compositionally biased region" description="Polar residues" evidence="1">
    <location>
        <begin position="303"/>
        <end position="319"/>
    </location>
</feature>
<dbReference type="AlphaFoldDB" id="A0A502GYA9"/>
<evidence type="ECO:0000313" key="3">
    <source>
        <dbReference type="EMBL" id="TPG67021.1"/>
    </source>
</evidence>
<keyword evidence="3" id="KW-0449">Lipoprotein</keyword>
<feature type="chain" id="PRO_5021367898" evidence="2">
    <location>
        <begin position="22"/>
        <end position="500"/>
    </location>
</feature>
<keyword evidence="4" id="KW-1185">Reference proteome</keyword>
<reference evidence="3 4" key="1">
    <citation type="journal article" date="2019" name="Environ. Microbiol.">
        <title>Species interactions and distinct microbial communities in high Arctic permafrost affected cryosols are associated with the CH4 and CO2 gas fluxes.</title>
        <authorList>
            <person name="Altshuler I."/>
            <person name="Hamel J."/>
            <person name="Turney S."/>
            <person name="Magnuson E."/>
            <person name="Levesque R."/>
            <person name="Greer C."/>
            <person name="Whyte L.G."/>
        </authorList>
    </citation>
    <scope>NUCLEOTIDE SEQUENCE [LARGE SCALE GENOMIC DNA]</scope>
    <source>
        <strain evidence="3 4">S9.2P</strain>
    </source>
</reference>
<sequence length="500" mass="53790">MNNKHKSLLSLALLLGLGGLASCEKQLDINTDPTQAATASPDLVLPAGTGNVAYIMGASFNIIGNFFAQHWTESLTANQYKDYDRYRIGQTTNDRDYQALFTGGLKNYRYVIDRAKGDSSNYAAIAGLQSAYTYQVLSDAFDKIPFTEALQGAANTQPKFDDGTVVYDGLITLIDESIAKINTGTSAISVGGQDLIFSGNMEKWRRFGNTLKLKIYLRQVYARPAVAEAGIKALYTSGAQFLGASENAQISGFSTTNQNGNPFYLTDVYAGSGIRNNVIASATSINYLTTTNDPRIDDFFSRPGSTTDVASTTPHQGTPQGDAIRGASGDISTRSRPNLQKIAGPASPVVLLSGAESLFLQAEAALRGYTTTATAQSLYEQAIAASFANFNRALPATFLASTGIAFNSGAGSGAGGFSEARLEQIITQKWVALNGTEGFEAWTELRRTKYPSFITGTTYSDLPSKTYAKRLIYPFSEISRNANAPAVELAQVPVWWDKKQ</sequence>
<accession>A0A502GYA9</accession>
<comment type="caution">
    <text evidence="3">The sequence shown here is derived from an EMBL/GenBank/DDBJ whole genome shotgun (WGS) entry which is preliminary data.</text>
</comment>
<dbReference type="EMBL" id="RCYZ01000002">
    <property type="protein sequence ID" value="TPG67021.1"/>
    <property type="molecule type" value="Genomic_DNA"/>
</dbReference>
<evidence type="ECO:0000256" key="2">
    <source>
        <dbReference type="SAM" id="SignalP"/>
    </source>
</evidence>
<dbReference type="SUPFAM" id="SSF48452">
    <property type="entry name" value="TPR-like"/>
    <property type="match status" value="1"/>
</dbReference>
<dbReference type="InterPro" id="IPR041662">
    <property type="entry name" value="SusD-like_2"/>
</dbReference>
<proteinExistence type="predicted"/>
<organism evidence="3 4">
    <name type="scientific">Hymenobacter nivis</name>
    <dbReference type="NCBI Taxonomy" id="1850093"/>
    <lineage>
        <taxon>Bacteria</taxon>
        <taxon>Pseudomonadati</taxon>
        <taxon>Bacteroidota</taxon>
        <taxon>Cytophagia</taxon>
        <taxon>Cytophagales</taxon>
        <taxon>Hymenobacteraceae</taxon>
        <taxon>Hymenobacter</taxon>
    </lineage>
</organism>
<dbReference type="Pfam" id="PF12771">
    <property type="entry name" value="SusD-like_2"/>
    <property type="match status" value="1"/>
</dbReference>
<keyword evidence="2" id="KW-0732">Signal</keyword>
<dbReference type="RefSeq" id="WP_140465344.1">
    <property type="nucleotide sequence ID" value="NZ_RCYZ01000002.1"/>
</dbReference>
<evidence type="ECO:0000313" key="4">
    <source>
        <dbReference type="Proteomes" id="UP000317646"/>
    </source>
</evidence>
<protein>
    <submittedName>
        <fullName evidence="3">SusD/RagB family nutrient-binding outer membrane lipoprotein</fullName>
    </submittedName>
</protein>
<feature type="region of interest" description="Disordered" evidence="1">
    <location>
        <begin position="300"/>
        <end position="339"/>
    </location>
</feature>
<dbReference type="PROSITE" id="PS51257">
    <property type="entry name" value="PROKAR_LIPOPROTEIN"/>
    <property type="match status" value="1"/>
</dbReference>
<gene>
    <name evidence="3" type="ORF">EAH73_04575</name>
</gene>
<feature type="signal peptide" evidence="2">
    <location>
        <begin position="1"/>
        <end position="21"/>
    </location>
</feature>
<evidence type="ECO:0000256" key="1">
    <source>
        <dbReference type="SAM" id="MobiDB-lite"/>
    </source>
</evidence>
<dbReference type="OrthoDB" id="622163at2"/>
<name>A0A502GYA9_9BACT</name>